<evidence type="ECO:0000313" key="2">
    <source>
        <dbReference type="EMBL" id="KAG7162166.1"/>
    </source>
</evidence>
<evidence type="ECO:0000313" key="3">
    <source>
        <dbReference type="Proteomes" id="UP000747542"/>
    </source>
</evidence>
<dbReference type="AlphaFoldDB" id="A0A8J5JQD4"/>
<comment type="caution">
    <text evidence="2">The sequence shown here is derived from an EMBL/GenBank/DDBJ whole genome shotgun (WGS) entry which is preliminary data.</text>
</comment>
<accession>A0A8J5JQD4</accession>
<feature type="compositionally biased region" description="Basic and acidic residues" evidence="1">
    <location>
        <begin position="10"/>
        <end position="24"/>
    </location>
</feature>
<gene>
    <name evidence="2" type="ORF">Hamer_G010830</name>
</gene>
<feature type="region of interest" description="Disordered" evidence="1">
    <location>
        <begin position="1"/>
        <end position="24"/>
    </location>
</feature>
<keyword evidence="3" id="KW-1185">Reference proteome</keyword>
<dbReference type="Proteomes" id="UP000747542">
    <property type="component" value="Unassembled WGS sequence"/>
</dbReference>
<proteinExistence type="predicted"/>
<reference evidence="2" key="1">
    <citation type="journal article" date="2021" name="Sci. Adv.">
        <title>The American lobster genome reveals insights on longevity, neural, and immune adaptations.</title>
        <authorList>
            <person name="Polinski J.M."/>
            <person name="Zimin A.V."/>
            <person name="Clark K.F."/>
            <person name="Kohn A.B."/>
            <person name="Sadowski N."/>
            <person name="Timp W."/>
            <person name="Ptitsyn A."/>
            <person name="Khanna P."/>
            <person name="Romanova D.Y."/>
            <person name="Williams P."/>
            <person name="Greenwood S.J."/>
            <person name="Moroz L.L."/>
            <person name="Walt D.R."/>
            <person name="Bodnar A.G."/>
        </authorList>
    </citation>
    <scope>NUCLEOTIDE SEQUENCE</scope>
    <source>
        <strain evidence="2">GMGI-L3</strain>
    </source>
</reference>
<protein>
    <submittedName>
        <fullName evidence="2">Uncharacterized protein</fullName>
    </submittedName>
</protein>
<dbReference type="EMBL" id="JAHLQT010028013">
    <property type="protein sequence ID" value="KAG7162166.1"/>
    <property type="molecule type" value="Genomic_DNA"/>
</dbReference>
<sequence>MHRDQKSKKLNKEKSVKHKQEENILDELGKKRKEIEIDLKRLKDSSDDLAQKAMTAQKLMCSLLNKVVSFRSFCIGETTCCT</sequence>
<name>A0A8J5JQD4_HOMAM</name>
<organism evidence="2 3">
    <name type="scientific">Homarus americanus</name>
    <name type="common">American lobster</name>
    <dbReference type="NCBI Taxonomy" id="6706"/>
    <lineage>
        <taxon>Eukaryota</taxon>
        <taxon>Metazoa</taxon>
        <taxon>Ecdysozoa</taxon>
        <taxon>Arthropoda</taxon>
        <taxon>Crustacea</taxon>
        <taxon>Multicrustacea</taxon>
        <taxon>Malacostraca</taxon>
        <taxon>Eumalacostraca</taxon>
        <taxon>Eucarida</taxon>
        <taxon>Decapoda</taxon>
        <taxon>Pleocyemata</taxon>
        <taxon>Astacidea</taxon>
        <taxon>Nephropoidea</taxon>
        <taxon>Nephropidae</taxon>
        <taxon>Homarus</taxon>
    </lineage>
</organism>
<evidence type="ECO:0000256" key="1">
    <source>
        <dbReference type="SAM" id="MobiDB-lite"/>
    </source>
</evidence>